<feature type="region of interest" description="Disordered" evidence="2">
    <location>
        <begin position="882"/>
        <end position="904"/>
    </location>
</feature>
<dbReference type="EMBL" id="JAEHOC010000005">
    <property type="protein sequence ID" value="KAG2441881.1"/>
    <property type="molecule type" value="Genomic_DNA"/>
</dbReference>
<reference evidence="3" key="1">
    <citation type="journal article" date="2020" name="bioRxiv">
        <title>Comparative genomics of Chlamydomonas.</title>
        <authorList>
            <person name="Craig R.J."/>
            <person name="Hasan A.R."/>
            <person name="Ness R.W."/>
            <person name="Keightley P.D."/>
        </authorList>
    </citation>
    <scope>NUCLEOTIDE SEQUENCE</scope>
    <source>
        <strain evidence="3">SAG 7.73</strain>
    </source>
</reference>
<dbReference type="OrthoDB" id="549632at2759"/>
<feature type="region of interest" description="Disordered" evidence="2">
    <location>
        <begin position="77"/>
        <end position="126"/>
    </location>
</feature>
<keyword evidence="1" id="KW-0175">Coiled coil</keyword>
<gene>
    <name evidence="3" type="ORF">HXX76_003488</name>
</gene>
<feature type="compositionally biased region" description="Low complexity" evidence="2">
    <location>
        <begin position="437"/>
        <end position="459"/>
    </location>
</feature>
<name>A0A835W9P8_CHLIN</name>
<feature type="compositionally biased region" description="Pro residues" evidence="2">
    <location>
        <begin position="92"/>
        <end position="119"/>
    </location>
</feature>
<evidence type="ECO:0000313" key="3">
    <source>
        <dbReference type="EMBL" id="KAG2441881.1"/>
    </source>
</evidence>
<dbReference type="Proteomes" id="UP000650467">
    <property type="component" value="Unassembled WGS sequence"/>
</dbReference>
<sequence>MSDVADLLPDPNGDPDIQDLLRNWKEDDVALQLGDIEDGASAAAEPALLGLSAAGLGTAATLGGAVASDAVGGGDIGGAPPQVLPSSWLQQPPLPLPLQPPPQQPPVMQPPVTQPPAVPGHPAAAGRSAAIAQLLPAGSEVGRGAQQMAPPAAAAAPAPAGLAEELKLRPGAKVHQTREGLEAVGAVLVGYETRAAMSAGATAVATAAGTVPPGASAAGPPLPPLATAWQDRPVAGRQHAFVAVDDVPGNRHNSTGGNRKPVLAPLQQGHPLAPYQPHVVAVSGRRCAAPGCTYGGQGCVGHDYDLVTKYLLGFGVKPTWAECERGKGKNAGLWLLKSASAVLWHIKECVPAEAAVSGATGAAGAGSIGAAGSALRVAAAQTQREQGTQPARGMTAQQAAEAAADRASDTAGAADSSGAPATAGAAATPAAAPPPTGASQHVLLGLHGAAGAQPAAVGGTRRRRGKRPPSGDGSGAAQAHRPRRGGAHGDLGLGMGAAAEVGERQLVVSGPARQLTDLERSVNRLWGLLIGPSPTAEGLRDAGIPRAHLLDRHFVCPDLRDPRGSLGLAQMLVLPRAALRGEAVDTRIREAQDSGDELRREEEEEAEEEEAIKMIKELLRYIEPAAWSELLERLHGSTAVHAAGRYGYRRHLLEDCVLPYASRSALLTATPHNYLPLHSALRSSHEAAGRLLVGAELQLADDLGRAFCGRPEELPACIQEALEMTGTAIRSSSSRGDGGGGRGEGGGEGSRAGGSGLLRYPERVVAQAIAAELVYSLKNKFFRGARNEAGFQPPAGCSGEELLQQVCASLAQQQQQQQQQRPPAATGAAGAVAMVEAAEAGSDAAAGAAAGPLRPVPAPPPSVKSVKAGVLGELRALARQLDRQQPQCPYHVDGFWPPASTQRR</sequence>
<proteinExistence type="predicted"/>
<feature type="coiled-coil region" evidence="1">
    <location>
        <begin position="588"/>
        <end position="618"/>
    </location>
</feature>
<accession>A0A835W9P8</accession>
<feature type="compositionally biased region" description="Low complexity" evidence="2">
    <location>
        <begin position="78"/>
        <end position="91"/>
    </location>
</feature>
<dbReference type="AlphaFoldDB" id="A0A835W9P8"/>
<comment type="caution">
    <text evidence="3">The sequence shown here is derived from an EMBL/GenBank/DDBJ whole genome shotgun (WGS) entry which is preliminary data.</text>
</comment>
<evidence type="ECO:0000313" key="4">
    <source>
        <dbReference type="Proteomes" id="UP000650467"/>
    </source>
</evidence>
<evidence type="ECO:0000256" key="1">
    <source>
        <dbReference type="SAM" id="Coils"/>
    </source>
</evidence>
<feature type="region of interest" description="Disordered" evidence="2">
    <location>
        <begin position="380"/>
        <end position="494"/>
    </location>
</feature>
<protein>
    <submittedName>
        <fullName evidence="3">Uncharacterized protein</fullName>
    </submittedName>
</protein>
<organism evidence="3 4">
    <name type="scientific">Chlamydomonas incerta</name>
    <dbReference type="NCBI Taxonomy" id="51695"/>
    <lineage>
        <taxon>Eukaryota</taxon>
        <taxon>Viridiplantae</taxon>
        <taxon>Chlorophyta</taxon>
        <taxon>core chlorophytes</taxon>
        <taxon>Chlorophyceae</taxon>
        <taxon>CS clade</taxon>
        <taxon>Chlamydomonadales</taxon>
        <taxon>Chlamydomonadaceae</taxon>
        <taxon>Chlamydomonas</taxon>
    </lineage>
</organism>
<feature type="compositionally biased region" description="Low complexity" evidence="2">
    <location>
        <begin position="409"/>
        <end position="430"/>
    </location>
</feature>
<evidence type="ECO:0000256" key="2">
    <source>
        <dbReference type="SAM" id="MobiDB-lite"/>
    </source>
</evidence>
<feature type="compositionally biased region" description="Gly residues" evidence="2">
    <location>
        <begin position="736"/>
        <end position="754"/>
    </location>
</feature>
<keyword evidence="4" id="KW-1185">Reference proteome</keyword>
<feature type="region of interest" description="Disordered" evidence="2">
    <location>
        <begin position="728"/>
        <end position="754"/>
    </location>
</feature>